<reference evidence="2 3" key="1">
    <citation type="journal article" date="2012" name="J. Bacteriol.">
        <title>Draft genome sequence of Streptomyces globisporus C-1027, which produces an antitumor antibiotic consisting of a nine-membered enediyne with a chromoprotein.</title>
        <authorList>
            <person name="Wang L."/>
            <person name="Wang S."/>
            <person name="He Q."/>
            <person name="Yu T."/>
            <person name="Li Q."/>
            <person name="Hong B."/>
        </authorList>
    </citation>
    <scope>NUCLEOTIDE SEQUENCE [LARGE SCALE GENOMIC DNA]</scope>
    <source>
        <strain evidence="2 3">C-1027</strain>
        <plasmid evidence="2 3">SGLP1</plasmid>
    </source>
</reference>
<dbReference type="GeneID" id="27787444"/>
<dbReference type="GO" id="GO:0051920">
    <property type="term" value="F:peroxiredoxin activity"/>
    <property type="evidence" value="ECO:0007669"/>
    <property type="project" value="InterPro"/>
</dbReference>
<dbReference type="SUPFAM" id="SSF69118">
    <property type="entry name" value="AhpD-like"/>
    <property type="match status" value="1"/>
</dbReference>
<feature type="domain" description="Carboxymuconolactone decarboxylase-like" evidence="1">
    <location>
        <begin position="59"/>
        <end position="101"/>
    </location>
</feature>
<evidence type="ECO:0000313" key="3">
    <source>
        <dbReference type="Proteomes" id="UP000064183"/>
    </source>
</evidence>
<dbReference type="KEGG" id="sgb:WQO_33920"/>
<keyword evidence="2" id="KW-0575">Peroxidase</keyword>
<sequence length="346" mass="37119">MRPLVRAVLRGSLRQVRYVDVVSPRRARSLVARVYRETEEQFGVLAPPLALHSPAAASLAATWLMLRETLLVDGRVSRAVKETVATEVSRANDCPYCVQVHQAVLGTLPPDGGQAGLLRWVREAGRRPGGGAVGGGRPLPFSGEQAPELCGVVVTFHYINRMVSLFLDDSPMPTRTPTPLRGPIMRTTALAMRPVGPGLLTPGASLGLLPPAPLPPGLEWAEGNPFVAQALGRAVAAVDQGAHWVPEPVRERLRTRLDTWDGSAPGLGRGWLDEAVSGLPPQDVPAARLALLTAFAPYQVLPDDVEEFRRRRPTDRELVELTSYAALTTAVRVGRTLVVPDAAGPG</sequence>
<proteinExistence type="predicted"/>
<evidence type="ECO:0000313" key="2">
    <source>
        <dbReference type="EMBL" id="ALU98448.1"/>
    </source>
</evidence>
<dbReference type="SMR" id="A0A0U2TBD8"/>
<dbReference type="Proteomes" id="UP000064183">
    <property type="component" value="Plasmid SGLP1"/>
</dbReference>
<dbReference type="Gene3D" id="1.20.1290.10">
    <property type="entry name" value="AhpD-like"/>
    <property type="match status" value="1"/>
</dbReference>
<organism evidence="2 3">
    <name type="scientific">Streptomyces globisporus C-1027</name>
    <dbReference type="NCBI Taxonomy" id="1172567"/>
    <lineage>
        <taxon>Bacteria</taxon>
        <taxon>Bacillati</taxon>
        <taxon>Actinomycetota</taxon>
        <taxon>Actinomycetes</taxon>
        <taxon>Kitasatosporales</taxon>
        <taxon>Streptomycetaceae</taxon>
        <taxon>Streptomyces</taxon>
    </lineage>
</organism>
<dbReference type="InterPro" id="IPR003779">
    <property type="entry name" value="CMD-like"/>
</dbReference>
<gene>
    <name evidence="2" type="ORF">WQO_33920</name>
</gene>
<protein>
    <submittedName>
        <fullName evidence="2">Alkylhydroperoxidase</fullName>
    </submittedName>
</protein>
<name>A0A0U2TBD8_STRGL</name>
<accession>A0A0U2TBD8</accession>
<dbReference type="InterPro" id="IPR029032">
    <property type="entry name" value="AhpD-like"/>
</dbReference>
<evidence type="ECO:0000259" key="1">
    <source>
        <dbReference type="Pfam" id="PF02627"/>
    </source>
</evidence>
<dbReference type="EMBL" id="CP013739">
    <property type="protein sequence ID" value="ALU98448.1"/>
    <property type="molecule type" value="Genomic_DNA"/>
</dbReference>
<keyword evidence="2" id="KW-0560">Oxidoreductase</keyword>
<dbReference type="AlphaFoldDB" id="A0A0U2TBD8"/>
<keyword evidence="2" id="KW-0614">Plasmid</keyword>
<geneLocation type="plasmid" evidence="2 3">
    <name>SGLP1</name>
</geneLocation>
<dbReference type="RefSeq" id="WP_029181883.1">
    <property type="nucleotide sequence ID" value="NZ_CP013739.1"/>
</dbReference>
<dbReference type="Pfam" id="PF02627">
    <property type="entry name" value="CMD"/>
    <property type="match status" value="1"/>
</dbReference>